<dbReference type="CDD" id="cd02440">
    <property type="entry name" value="AdoMet_MTases"/>
    <property type="match status" value="1"/>
</dbReference>
<keyword evidence="1" id="KW-0808">Transferase</keyword>
<dbReference type="PANTHER" id="PTHR44068">
    <property type="entry name" value="ZGC:194242"/>
    <property type="match status" value="1"/>
</dbReference>
<evidence type="ECO:0000313" key="3">
    <source>
        <dbReference type="EMBL" id="MBB5403692.1"/>
    </source>
</evidence>
<dbReference type="SUPFAM" id="SSF53335">
    <property type="entry name" value="S-adenosyl-L-methionine-dependent methyltransferases"/>
    <property type="match status" value="1"/>
</dbReference>
<dbReference type="RefSeq" id="WP_260332368.1">
    <property type="nucleotide sequence ID" value="NZ_JACHDE010000015.1"/>
</dbReference>
<gene>
    <name evidence="3" type="ORF">HDG41_005782</name>
</gene>
<proteinExistence type="predicted"/>
<dbReference type="Gene3D" id="3.40.50.150">
    <property type="entry name" value="Vaccinia Virus protein VP39"/>
    <property type="match status" value="1"/>
</dbReference>
<dbReference type="GO" id="GO:0032259">
    <property type="term" value="P:methylation"/>
    <property type="evidence" value="ECO:0007669"/>
    <property type="project" value="UniProtKB-KW"/>
</dbReference>
<dbReference type="GO" id="GO:0003838">
    <property type="term" value="F:sterol 24-C-methyltransferase activity"/>
    <property type="evidence" value="ECO:0007669"/>
    <property type="project" value="TreeGrafter"/>
</dbReference>
<reference evidence="3 4" key="1">
    <citation type="submission" date="2020-08" db="EMBL/GenBank/DDBJ databases">
        <title>Genomic Encyclopedia of Type Strains, Phase IV (KMG-V): Genome sequencing to study the core and pangenomes of soil and plant-associated prokaryotes.</title>
        <authorList>
            <person name="Whitman W."/>
        </authorList>
    </citation>
    <scope>NUCLEOTIDE SEQUENCE [LARGE SCALE GENOMIC DNA]</scope>
    <source>
        <strain evidence="3 4">JPY162</strain>
    </source>
</reference>
<organism evidence="3 4">
    <name type="scientific">Paraburkholderia youngii</name>
    <dbReference type="NCBI Taxonomy" id="2782701"/>
    <lineage>
        <taxon>Bacteria</taxon>
        <taxon>Pseudomonadati</taxon>
        <taxon>Pseudomonadota</taxon>
        <taxon>Betaproteobacteria</taxon>
        <taxon>Burkholderiales</taxon>
        <taxon>Burkholderiaceae</taxon>
        <taxon>Paraburkholderia</taxon>
    </lineage>
</organism>
<dbReference type="InterPro" id="IPR050447">
    <property type="entry name" value="Erg6_SMT_methyltransf"/>
</dbReference>
<accession>A0A7W8LAY4</accession>
<evidence type="ECO:0000259" key="2">
    <source>
        <dbReference type="Pfam" id="PF08241"/>
    </source>
</evidence>
<dbReference type="AlphaFoldDB" id="A0A7W8LAY4"/>
<comment type="caution">
    <text evidence="3">The sequence shown here is derived from an EMBL/GenBank/DDBJ whole genome shotgun (WGS) entry which is preliminary data.</text>
</comment>
<protein>
    <submittedName>
        <fullName evidence="3">Ubiquinone/menaquinone biosynthesis C-methylase UbiE</fullName>
    </submittedName>
</protein>
<keyword evidence="3" id="KW-0489">Methyltransferase</keyword>
<feature type="domain" description="Methyltransferase type 11" evidence="2">
    <location>
        <begin position="56"/>
        <end position="154"/>
    </location>
</feature>
<sequence>MGEAIMGAFERVLMRTFGRPEGILGRLGGMVMAKMNQPCAAWAIGLLKIRENDRVLEVGFGPGAAIQLLAASAPFGHVDGIDPSQEMLEQATARNAMAIARGQVGLRIGSVEHLPFEDNAFDKVLAINSMQLWPDSETGLAEIRRVMKVGSKVALGFTTYSGQQPSGLIERLTTAGFIEARLVETDKAFCVLAVKPAGARDFAVP</sequence>
<dbReference type="EMBL" id="JACHDE010000015">
    <property type="protein sequence ID" value="MBB5403692.1"/>
    <property type="molecule type" value="Genomic_DNA"/>
</dbReference>
<dbReference type="InterPro" id="IPR029063">
    <property type="entry name" value="SAM-dependent_MTases_sf"/>
</dbReference>
<dbReference type="GO" id="GO:0016126">
    <property type="term" value="P:sterol biosynthetic process"/>
    <property type="evidence" value="ECO:0007669"/>
    <property type="project" value="TreeGrafter"/>
</dbReference>
<evidence type="ECO:0000313" key="4">
    <source>
        <dbReference type="Proteomes" id="UP000592820"/>
    </source>
</evidence>
<dbReference type="Pfam" id="PF08241">
    <property type="entry name" value="Methyltransf_11"/>
    <property type="match status" value="1"/>
</dbReference>
<dbReference type="Proteomes" id="UP000592820">
    <property type="component" value="Unassembled WGS sequence"/>
</dbReference>
<evidence type="ECO:0000256" key="1">
    <source>
        <dbReference type="ARBA" id="ARBA00022679"/>
    </source>
</evidence>
<dbReference type="PANTHER" id="PTHR44068:SF1">
    <property type="entry name" value="HYPOTHETICAL LOC100005854"/>
    <property type="match status" value="1"/>
</dbReference>
<keyword evidence="3" id="KW-0830">Ubiquinone</keyword>
<dbReference type="InterPro" id="IPR013216">
    <property type="entry name" value="Methyltransf_11"/>
</dbReference>
<name>A0A7W8LAY4_9BURK</name>